<reference evidence="2 3" key="1">
    <citation type="journal article" date="2015" name="Genome Biol.">
        <title>Comparative genomics of Steinernema reveals deeply conserved gene regulatory networks.</title>
        <authorList>
            <person name="Dillman A.R."/>
            <person name="Macchietto M."/>
            <person name="Porter C.F."/>
            <person name="Rogers A."/>
            <person name="Williams B."/>
            <person name="Antoshechkin I."/>
            <person name="Lee M.M."/>
            <person name="Goodwin Z."/>
            <person name="Lu X."/>
            <person name="Lewis E.E."/>
            <person name="Goodrich-Blair H."/>
            <person name="Stock S.P."/>
            <person name="Adams B.J."/>
            <person name="Sternberg P.W."/>
            <person name="Mortazavi A."/>
        </authorList>
    </citation>
    <scope>NUCLEOTIDE SEQUENCE [LARGE SCALE GENOMIC DNA]</scope>
    <source>
        <strain evidence="2 3">ALL</strain>
    </source>
</reference>
<evidence type="ECO:0000256" key="1">
    <source>
        <dbReference type="SAM" id="MobiDB-lite"/>
    </source>
</evidence>
<feature type="compositionally biased region" description="Basic and acidic residues" evidence="1">
    <location>
        <begin position="123"/>
        <end position="136"/>
    </location>
</feature>
<feature type="region of interest" description="Disordered" evidence="1">
    <location>
        <begin position="37"/>
        <end position="145"/>
    </location>
</feature>
<evidence type="ECO:0000313" key="2">
    <source>
        <dbReference type="EMBL" id="TKR69612.1"/>
    </source>
</evidence>
<proteinExistence type="predicted"/>
<feature type="compositionally biased region" description="Polar residues" evidence="1">
    <location>
        <begin position="41"/>
        <end position="61"/>
    </location>
</feature>
<organism evidence="2 3">
    <name type="scientific">Steinernema carpocapsae</name>
    <name type="common">Entomopathogenic nematode</name>
    <dbReference type="NCBI Taxonomy" id="34508"/>
    <lineage>
        <taxon>Eukaryota</taxon>
        <taxon>Metazoa</taxon>
        <taxon>Ecdysozoa</taxon>
        <taxon>Nematoda</taxon>
        <taxon>Chromadorea</taxon>
        <taxon>Rhabditida</taxon>
        <taxon>Tylenchina</taxon>
        <taxon>Panagrolaimomorpha</taxon>
        <taxon>Strongyloidoidea</taxon>
        <taxon>Steinernematidae</taxon>
        <taxon>Steinernema</taxon>
    </lineage>
</organism>
<dbReference type="AlphaFoldDB" id="A0A4U5MK09"/>
<comment type="caution">
    <text evidence="2">The sequence shown here is derived from an EMBL/GenBank/DDBJ whole genome shotgun (WGS) entry which is preliminary data.</text>
</comment>
<keyword evidence="3" id="KW-1185">Reference proteome</keyword>
<dbReference type="EMBL" id="AZBU02000007">
    <property type="protein sequence ID" value="TKR69612.1"/>
    <property type="molecule type" value="Genomic_DNA"/>
</dbReference>
<dbReference type="Proteomes" id="UP000298663">
    <property type="component" value="Unassembled WGS sequence"/>
</dbReference>
<sequence length="145" mass="16157">MLPDLRFPNESQEIAALRAEYSGELQAVYNDQVAADERQQHTSQVQAIQAAPQNSAALQRTPTKRHTSPSDPLSPRRLPGMRQSQKADVFGPSPSSKFGESLPWISKETPKRQTGKSAGFTAEQKKARKAEQTRESRMRKKGKDP</sequence>
<protein>
    <submittedName>
        <fullName evidence="2">Uncharacterized protein</fullName>
    </submittedName>
</protein>
<evidence type="ECO:0000313" key="3">
    <source>
        <dbReference type="Proteomes" id="UP000298663"/>
    </source>
</evidence>
<feature type="compositionally biased region" description="Low complexity" evidence="1">
    <location>
        <begin position="69"/>
        <end position="78"/>
    </location>
</feature>
<gene>
    <name evidence="2" type="ORF">L596_021751</name>
</gene>
<accession>A0A4U5MK09</accession>
<reference evidence="2 3" key="2">
    <citation type="journal article" date="2019" name="G3 (Bethesda)">
        <title>Hybrid Assembly of the Genome of the Entomopathogenic Nematode Steinernema carpocapsae Identifies the X-Chromosome.</title>
        <authorList>
            <person name="Serra L."/>
            <person name="Macchietto M."/>
            <person name="Macias-Munoz A."/>
            <person name="McGill C.J."/>
            <person name="Rodriguez I.M."/>
            <person name="Rodriguez B."/>
            <person name="Murad R."/>
            <person name="Mortazavi A."/>
        </authorList>
    </citation>
    <scope>NUCLEOTIDE SEQUENCE [LARGE SCALE GENOMIC DNA]</scope>
    <source>
        <strain evidence="2 3">ALL</strain>
    </source>
</reference>
<name>A0A4U5MK09_STECR</name>